<comment type="function">
    <text evidence="2 7">Catalyzes the epimerization of the C3' and C5'positions of dTDP-6-deoxy-D-xylo-4-hexulose, forming dTDP-6-deoxy-L-lyxo-4-hexulose.</text>
</comment>
<comment type="catalytic activity">
    <reaction evidence="1 7">
        <text>dTDP-4-dehydro-6-deoxy-alpha-D-glucose = dTDP-4-dehydro-beta-L-rhamnose</text>
        <dbReference type="Rhea" id="RHEA:16969"/>
        <dbReference type="ChEBI" id="CHEBI:57649"/>
        <dbReference type="ChEBI" id="CHEBI:62830"/>
        <dbReference type="EC" id="5.1.3.13"/>
    </reaction>
</comment>
<dbReference type="EMBL" id="JAAKYA010000077">
    <property type="protein sequence ID" value="NGO40006.1"/>
    <property type="molecule type" value="Genomic_DNA"/>
</dbReference>
<dbReference type="Gene3D" id="2.60.120.10">
    <property type="entry name" value="Jelly Rolls"/>
    <property type="match status" value="1"/>
</dbReference>
<name>A0A6M1RJV0_9BACT</name>
<dbReference type="InterPro" id="IPR000888">
    <property type="entry name" value="RmlC-like"/>
</dbReference>
<dbReference type="InterPro" id="IPR011051">
    <property type="entry name" value="RmlC_Cupin_sf"/>
</dbReference>
<evidence type="ECO:0000313" key="8">
    <source>
        <dbReference type="EMBL" id="NGO40006.1"/>
    </source>
</evidence>
<dbReference type="AlphaFoldDB" id="A0A6M1RJV0"/>
<evidence type="ECO:0000256" key="7">
    <source>
        <dbReference type="RuleBase" id="RU364069"/>
    </source>
</evidence>
<protein>
    <recommendedName>
        <fullName evidence="4 7">dTDP-4-dehydrorhamnose 3,5-epimerase</fullName>
        <ecNumber evidence="3 7">5.1.3.13</ecNumber>
    </recommendedName>
    <alternativeName>
        <fullName evidence="7">Thymidine diphospho-4-keto-rhamnose 3,5-epimerase</fullName>
    </alternativeName>
</protein>
<comment type="similarity">
    <text evidence="7">Belongs to the dTDP-4-dehydrorhamnose 3,5-epimerase family.</text>
</comment>
<sequence>MNVIPCDLEGLLLIEPRVFGDARGFFMETWNERRYRDAGIPGPFVQDNLSFSRRGAVRGLHFQNPAAQGKLVYVLQGEVFDVAVDLRRSSPTFGRWYGVRLSAENKRQLYIPPGFAHGFAVVSETALFAYKCTEFYAPEHETTLLWNDPDLGIPWPVEEPVLSEKDRQGIRLRELPPEKLFP</sequence>
<proteinExistence type="inferred from homology"/>
<dbReference type="Pfam" id="PF00908">
    <property type="entry name" value="dTDP_sugar_isom"/>
    <property type="match status" value="1"/>
</dbReference>
<evidence type="ECO:0000313" key="9">
    <source>
        <dbReference type="Proteomes" id="UP000477311"/>
    </source>
</evidence>
<organism evidence="8 9">
    <name type="scientific">Limisphaera ngatamarikiensis</name>
    <dbReference type="NCBI Taxonomy" id="1324935"/>
    <lineage>
        <taxon>Bacteria</taxon>
        <taxon>Pseudomonadati</taxon>
        <taxon>Verrucomicrobiota</taxon>
        <taxon>Verrucomicrobiia</taxon>
        <taxon>Limisphaerales</taxon>
        <taxon>Limisphaeraceae</taxon>
        <taxon>Limisphaera</taxon>
    </lineage>
</organism>
<dbReference type="NCBIfam" id="TIGR01221">
    <property type="entry name" value="rmlC"/>
    <property type="match status" value="1"/>
</dbReference>
<evidence type="ECO:0000256" key="3">
    <source>
        <dbReference type="ARBA" id="ARBA00012098"/>
    </source>
</evidence>
<evidence type="ECO:0000256" key="6">
    <source>
        <dbReference type="PIRSR" id="PIRSR600888-3"/>
    </source>
</evidence>
<feature type="active site" description="Proton acceptor" evidence="5">
    <location>
        <position position="61"/>
    </location>
</feature>
<dbReference type="PANTHER" id="PTHR21047">
    <property type="entry name" value="DTDP-6-DEOXY-D-GLUCOSE-3,5 EPIMERASE"/>
    <property type="match status" value="1"/>
</dbReference>
<dbReference type="RefSeq" id="WP_165108315.1">
    <property type="nucleotide sequence ID" value="NZ_JAAKYA010000077.1"/>
</dbReference>
<comment type="caution">
    <text evidence="8">The sequence shown here is derived from an EMBL/GenBank/DDBJ whole genome shotgun (WGS) entry which is preliminary data.</text>
</comment>
<feature type="active site" description="Proton donor" evidence="5">
    <location>
        <position position="130"/>
    </location>
</feature>
<dbReference type="GO" id="GO:0019305">
    <property type="term" value="P:dTDP-rhamnose biosynthetic process"/>
    <property type="evidence" value="ECO:0007669"/>
    <property type="project" value="UniProtKB-UniRule"/>
</dbReference>
<comment type="subunit">
    <text evidence="7">Homodimer.</text>
</comment>
<reference evidence="8 9" key="1">
    <citation type="submission" date="2020-02" db="EMBL/GenBank/DDBJ databases">
        <title>Draft genome sequence of Limisphaera ngatamarikiensis NGM72.4T, a thermophilic Verrucomicrobia grouped in subdivision 3.</title>
        <authorList>
            <person name="Carere C.R."/>
            <person name="Steen J."/>
            <person name="Hugenholtz P."/>
            <person name="Stott M.B."/>
        </authorList>
    </citation>
    <scope>NUCLEOTIDE SEQUENCE [LARGE SCALE GENOMIC DNA]</scope>
    <source>
        <strain evidence="8 9">NGM72.4</strain>
    </source>
</reference>
<dbReference type="GO" id="GO:0008830">
    <property type="term" value="F:dTDP-4-dehydrorhamnose 3,5-epimerase activity"/>
    <property type="evidence" value="ECO:0007669"/>
    <property type="project" value="UniProtKB-UniRule"/>
</dbReference>
<gene>
    <name evidence="8" type="primary">rfbC</name>
    <name evidence="8" type="ORF">G4L39_11475</name>
</gene>
<accession>A0A6M1RJV0</accession>
<feature type="site" description="Participates in a stacking interaction with the thymidine ring of dTDP-4-oxo-6-deoxyglucose" evidence="6">
    <location>
        <position position="136"/>
    </location>
</feature>
<evidence type="ECO:0000256" key="4">
    <source>
        <dbReference type="ARBA" id="ARBA00019595"/>
    </source>
</evidence>
<dbReference type="GO" id="GO:0005829">
    <property type="term" value="C:cytosol"/>
    <property type="evidence" value="ECO:0007669"/>
    <property type="project" value="TreeGrafter"/>
</dbReference>
<dbReference type="PANTHER" id="PTHR21047:SF2">
    <property type="entry name" value="THYMIDINE DIPHOSPHO-4-KETO-RHAMNOSE 3,5-EPIMERASE"/>
    <property type="match status" value="1"/>
</dbReference>
<dbReference type="UniPathway" id="UPA00124"/>
<dbReference type="CDD" id="cd00438">
    <property type="entry name" value="cupin_RmlC"/>
    <property type="match status" value="1"/>
</dbReference>
<dbReference type="Proteomes" id="UP000477311">
    <property type="component" value="Unassembled WGS sequence"/>
</dbReference>
<dbReference type="EC" id="5.1.3.13" evidence="3 7"/>
<evidence type="ECO:0000256" key="5">
    <source>
        <dbReference type="PIRSR" id="PIRSR600888-1"/>
    </source>
</evidence>
<keyword evidence="9" id="KW-1185">Reference proteome</keyword>
<dbReference type="SUPFAM" id="SSF51182">
    <property type="entry name" value="RmlC-like cupins"/>
    <property type="match status" value="1"/>
</dbReference>
<evidence type="ECO:0000256" key="1">
    <source>
        <dbReference type="ARBA" id="ARBA00001298"/>
    </source>
</evidence>
<comment type="pathway">
    <text evidence="7">Carbohydrate biosynthesis; dTDP-L-rhamnose biosynthesis.</text>
</comment>
<dbReference type="GO" id="GO:0000271">
    <property type="term" value="P:polysaccharide biosynthetic process"/>
    <property type="evidence" value="ECO:0007669"/>
    <property type="project" value="TreeGrafter"/>
</dbReference>
<evidence type="ECO:0000256" key="2">
    <source>
        <dbReference type="ARBA" id="ARBA00001997"/>
    </source>
</evidence>
<keyword evidence="7 8" id="KW-0413">Isomerase</keyword>
<dbReference type="InterPro" id="IPR014710">
    <property type="entry name" value="RmlC-like_jellyroll"/>
</dbReference>